<dbReference type="EMBL" id="CP127526">
    <property type="protein sequence ID" value="XRI74623.1"/>
    <property type="molecule type" value="Genomic_DNA"/>
</dbReference>
<reference evidence="1 2" key="1">
    <citation type="journal article" date="2021" name="ISME J.">
        <title>Genomic evolution of the class Acidithiobacillia: deep-branching Proteobacteria living in extreme acidic conditions.</title>
        <authorList>
            <person name="Moya-Beltran A."/>
            <person name="Beard S."/>
            <person name="Rojas-Villalobos C."/>
            <person name="Issotta F."/>
            <person name="Gallardo Y."/>
            <person name="Ulloa R."/>
            <person name="Giaveno A."/>
            <person name="Degli Esposti M."/>
            <person name="Johnson D.B."/>
            <person name="Quatrini R."/>
        </authorList>
    </citation>
    <scope>NUCLEOTIDE SEQUENCE [LARGE SCALE GENOMIC DNA]</scope>
    <source>
        <strain evidence="1 2">GG1-14</strain>
    </source>
</reference>
<gene>
    <name evidence="1" type="ORF">HHS34_005375</name>
</gene>
<sequence length="103" mass="11288">MKRSKLLLAVAVLALAGCGQEPLHSAKYYETHKAELKSELASCKPMLAALRSTKEGQWKLLKGIHDKNHKIMNCMAAENANDVLHPENLWGGMAAPINPNVMP</sequence>
<dbReference type="Proteomes" id="UP001195965">
    <property type="component" value="Chromosome"/>
</dbReference>
<evidence type="ECO:0000313" key="1">
    <source>
        <dbReference type="EMBL" id="XRI74623.1"/>
    </source>
</evidence>
<name>A0ACD5HIZ1_9PROT</name>
<keyword evidence="1" id="KW-0449">Lipoprotein</keyword>
<keyword evidence="2" id="KW-1185">Reference proteome</keyword>
<accession>A0ACD5HIZ1</accession>
<proteinExistence type="predicted"/>
<organism evidence="1 2">
    <name type="scientific">Acidithiobacillus montserratensis</name>
    <dbReference type="NCBI Taxonomy" id="2729135"/>
    <lineage>
        <taxon>Bacteria</taxon>
        <taxon>Pseudomonadati</taxon>
        <taxon>Pseudomonadota</taxon>
        <taxon>Acidithiobacillia</taxon>
        <taxon>Acidithiobacillales</taxon>
        <taxon>Acidithiobacillaceae</taxon>
        <taxon>Acidithiobacillus</taxon>
    </lineage>
</organism>
<protein>
    <submittedName>
        <fullName evidence="1">EexN family lipoprotein</fullName>
    </submittedName>
</protein>
<evidence type="ECO:0000313" key="2">
    <source>
        <dbReference type="Proteomes" id="UP001195965"/>
    </source>
</evidence>